<evidence type="ECO:0000256" key="9">
    <source>
        <dbReference type="ARBA" id="ARBA00023136"/>
    </source>
</evidence>
<keyword evidence="3 12" id="KW-0813">Transport</keyword>
<dbReference type="GO" id="GO:0015280">
    <property type="term" value="F:ligand-gated sodium channel activity"/>
    <property type="evidence" value="ECO:0007669"/>
    <property type="project" value="TreeGrafter"/>
</dbReference>
<dbReference type="PRINTS" id="PR01078">
    <property type="entry name" value="AMINACHANNEL"/>
</dbReference>
<dbReference type="GO" id="GO:0005886">
    <property type="term" value="C:plasma membrane"/>
    <property type="evidence" value="ECO:0007669"/>
    <property type="project" value="TreeGrafter"/>
</dbReference>
<reference evidence="13" key="1">
    <citation type="submission" date="2022-08" db="UniProtKB">
        <authorList>
            <consortium name="EnsemblMetazoa"/>
        </authorList>
    </citation>
    <scope>IDENTIFICATION</scope>
    <source>
        <strain evidence="13">Dongola</strain>
    </source>
</reference>
<sequence length="1538" mass="179527">MAKHNKRLRRSVRVEVFREYCANSSIHGVRYFNRDERTACERFWWLVVFLLSLLGCCVMIHKTYEKWNQAPIIVTFSEKPTPVWDIHFPAVTICPETKVAASSLNFTAEMNVLADDIHYSNVTSERKSSRVERIKAVAQLCNIMFHSNYGWLNQVKCSEDNIVDMLKRLALPWRTTVALCYYGTDFTECENQLKVTLTEEGICYTFNMLPDREIFRKNAMHTDYIYTRNWYIFPGFQPPAPSYARDAGLHAGLTFYLAQKNEDTDYLCTGYSQGYKLKIHGIDEYPHMAKRNLRLPLGHEISIALKPQMIVTSPSAAYYSWEKRQCFFNHERHLRYFQIYNQENCELECLTNVTHAMCGCVRFSMPRSNDTKVCTLSMWHCMYRSKWFLRPIPGLKRQPHRVILEMVKNCNCLPACSSVSYDVEMAQTSLDMEKFRLANNELPRDHLDKFTITTLAIYFKESYFISSKRSELYGWVDFLANCGGLLGLFMGVSILSLLEICYFITIRPFSVRSRIASAEKHKSNEVQNAMLPVICKPEFWWLVVFLLSMLGCCVMIYKTYVKWNQTPIIVTFSEKTTPVWDIHFPAITICPETKVPASKLNFTAEMNALLQDYNYVNGTSDRESIDQLKAVAQLCNIIFHSDNKLLQYVNGTEDDVVGMLKNLSLSRHNTLGLCQYSNQYMLCAEHLKETLTEEGFCYTFNMMPDDEIFRKISLHTQYTYTESWFPFSDTVTLAPLYARGAGLHAGLLVYLKQAKEDVDYMCTGFSQGYKVMIHDPTEYPQVSMRNMRIPFGHEISIALKPQMIVTSQSAADFSWEKRQCFFNYERYLRYFKIYNQDNCELECLTNVTLAMCGCVRFSMPRSKDTKVCPLSMWKCMYDAKWFMHPTDDLANSRNQKIKAIVNRCNCLPACSSLTYDVETTQTMLNVEKFLQVNHEYNKSDKFYITTIAIYFKESYFITSKRSELYGWVDFLANCGGLLGLFMGVSILSLLEICYFITIRPFTYCEAYYKRRNFSTTILPGHHIGSREITQLKEISHLCNSLFHPNNDFLKNYTDTEDDVVGVLKNLSPLRHGTLGFCQYNQYKLCDDQMKETLTEEGLCYTFNLMPEEDILRKSSLHTEYTYTDKKSYFPDNKLLTPLYARGAGLHAGLSLFLTQMKKDVDYIRLRRSVRVEVFREYCANSSIHGVRYFDRDERTTCERFWWLVVFLLSMLGCCVMIYKTYVKWNQTPIIVTFSEKTTPVWDIHFPAITICPETKLKAVAQLCNTMFHSKYNLLLYLNSTMDDVVGTLKNLSLSHHYTIQGCVYSNQFILCDDHLATTLTEEGLCYTFNMMPEEDIYRKSSLQTYYTYTESWFPFSEHETLTEPLYARGAGLHAGLTLFLRQIKEDVDYMCTGFSQGYKLMIHDPGEYPQVSMRNMRLPFGHEISIALKPQMMITSQSAADFSWEKRQCFFNYERYLRYFKIYNQENCELECLTNVTQAMCGCVRFSMPRSNDTKICPLWMFRCMYDVKWIVYDIDDPDRPVNENITAMVDRWLLRLP</sequence>
<comment type="subcellular location">
    <subcellularLocation>
        <location evidence="1">Membrane</location>
        <topology evidence="1">Multi-pass membrane protein</topology>
    </subcellularLocation>
</comment>
<keyword evidence="4 12" id="KW-0894">Sodium channel</keyword>
<dbReference type="PROSITE" id="PS01206">
    <property type="entry name" value="ASC"/>
    <property type="match status" value="1"/>
</dbReference>
<evidence type="ECO:0000256" key="12">
    <source>
        <dbReference type="RuleBase" id="RU000679"/>
    </source>
</evidence>
<evidence type="ECO:0000256" key="8">
    <source>
        <dbReference type="ARBA" id="ARBA00023065"/>
    </source>
</evidence>
<evidence type="ECO:0000256" key="1">
    <source>
        <dbReference type="ARBA" id="ARBA00004141"/>
    </source>
</evidence>
<evidence type="ECO:0000256" key="3">
    <source>
        <dbReference type="ARBA" id="ARBA00022448"/>
    </source>
</evidence>
<evidence type="ECO:0000256" key="10">
    <source>
        <dbReference type="ARBA" id="ARBA00023201"/>
    </source>
</evidence>
<dbReference type="VEuPathDB" id="VectorBase:AARA005425"/>
<dbReference type="InterPro" id="IPR020903">
    <property type="entry name" value="ENaC_CS"/>
</dbReference>
<dbReference type="EMBL" id="APCN01001423">
    <property type="status" value="NOT_ANNOTATED_CDS"/>
    <property type="molecule type" value="Genomic_DNA"/>
</dbReference>
<dbReference type="VEuPathDB" id="VectorBase:AARA21_003887"/>
<comment type="similarity">
    <text evidence="2 12">Belongs to the amiloride-sensitive sodium channel (TC 1.A.6) family.</text>
</comment>
<dbReference type="Gene3D" id="1.10.287.770">
    <property type="entry name" value="YojJ-like"/>
    <property type="match status" value="2"/>
</dbReference>
<dbReference type="Proteomes" id="UP000075840">
    <property type="component" value="Unassembled WGS sequence"/>
</dbReference>
<dbReference type="VEuPathDB" id="VectorBase:AARA21_008608"/>
<keyword evidence="11 12" id="KW-0407">Ion channel</keyword>
<dbReference type="VEuPathDB" id="VectorBase:AARA21_000923"/>
<proteinExistence type="inferred from homology"/>
<evidence type="ECO:0000313" key="14">
    <source>
        <dbReference type="Proteomes" id="UP000075840"/>
    </source>
</evidence>
<keyword evidence="9" id="KW-0472">Membrane</keyword>
<keyword evidence="5 12" id="KW-0812">Transmembrane</keyword>
<organism evidence="13 14">
    <name type="scientific">Anopheles arabiensis</name>
    <name type="common">Mosquito</name>
    <dbReference type="NCBI Taxonomy" id="7173"/>
    <lineage>
        <taxon>Eukaryota</taxon>
        <taxon>Metazoa</taxon>
        <taxon>Ecdysozoa</taxon>
        <taxon>Arthropoda</taxon>
        <taxon>Hexapoda</taxon>
        <taxon>Insecta</taxon>
        <taxon>Pterygota</taxon>
        <taxon>Neoptera</taxon>
        <taxon>Endopterygota</taxon>
        <taxon>Diptera</taxon>
        <taxon>Nematocera</taxon>
        <taxon>Culicoidea</taxon>
        <taxon>Culicidae</taxon>
        <taxon>Anophelinae</taxon>
        <taxon>Anopheles</taxon>
    </lineage>
</organism>
<keyword evidence="10 12" id="KW-0739">Sodium transport</keyword>
<evidence type="ECO:0000256" key="5">
    <source>
        <dbReference type="ARBA" id="ARBA00022692"/>
    </source>
</evidence>
<keyword evidence="8 12" id="KW-0406">Ion transport</keyword>
<evidence type="ECO:0000313" key="13">
    <source>
        <dbReference type="EnsemblMetazoa" id="AARA005425-PA"/>
    </source>
</evidence>
<dbReference type="PANTHER" id="PTHR11690:SF288">
    <property type="entry name" value="AMILORIDE-SENSITIVE NA+ CHANNEL-RELATED"/>
    <property type="match status" value="1"/>
</dbReference>
<evidence type="ECO:0000256" key="7">
    <source>
        <dbReference type="ARBA" id="ARBA00023053"/>
    </source>
</evidence>
<dbReference type="Gene3D" id="2.60.470.10">
    <property type="entry name" value="Acid-sensing ion channels like domains"/>
    <property type="match status" value="4"/>
</dbReference>
<evidence type="ECO:0000256" key="2">
    <source>
        <dbReference type="ARBA" id="ARBA00007193"/>
    </source>
</evidence>
<keyword evidence="14" id="KW-1185">Reference proteome</keyword>
<protein>
    <submittedName>
        <fullName evidence="13">Uncharacterized protein</fullName>
    </submittedName>
</protein>
<name>A0A182HVV4_ANOAR</name>
<accession>A0A182HVV4</accession>
<dbReference type="InterPro" id="IPR001873">
    <property type="entry name" value="ENaC"/>
</dbReference>
<evidence type="ECO:0000256" key="6">
    <source>
        <dbReference type="ARBA" id="ARBA00022989"/>
    </source>
</evidence>
<evidence type="ECO:0000256" key="11">
    <source>
        <dbReference type="ARBA" id="ARBA00023303"/>
    </source>
</evidence>
<dbReference type="EMBL" id="APCN01001424">
    <property type="status" value="NOT_ANNOTATED_CDS"/>
    <property type="molecule type" value="Genomic_DNA"/>
</dbReference>
<keyword evidence="6" id="KW-1133">Transmembrane helix</keyword>
<evidence type="ECO:0000256" key="4">
    <source>
        <dbReference type="ARBA" id="ARBA00022461"/>
    </source>
</evidence>
<keyword evidence="7" id="KW-0915">Sodium</keyword>
<dbReference type="EnsemblMetazoa" id="AARA005425-RA">
    <property type="protein sequence ID" value="AARA005425-PA"/>
    <property type="gene ID" value="AARA005425"/>
</dbReference>
<dbReference type="Pfam" id="PF00858">
    <property type="entry name" value="ASC"/>
    <property type="match status" value="4"/>
</dbReference>
<dbReference type="PANTHER" id="PTHR11690">
    <property type="entry name" value="AMILORIDE-SENSITIVE SODIUM CHANNEL-RELATED"/>
    <property type="match status" value="1"/>
</dbReference>